<evidence type="ECO:0000313" key="2">
    <source>
        <dbReference type="EMBL" id="MPM71584.1"/>
    </source>
</evidence>
<comment type="caution">
    <text evidence="2">The sequence shown here is derived from an EMBL/GenBank/DDBJ whole genome shotgun (WGS) entry which is preliminary data.</text>
</comment>
<keyword evidence="1" id="KW-1133">Transmembrane helix</keyword>
<keyword evidence="1" id="KW-0472">Membrane</keyword>
<keyword evidence="1" id="KW-0812">Transmembrane</keyword>
<sequence>MSVDGRGKQAESFTFDLARYPYNLGYEIEPYMKEKYGFGISGKERLFGDELKAYNKAKSEIMNAFMTRLREATKGVKLMVRFEYDTIEKYGLDIEYWVKNGLVDVIIPGKISYEDFGDYSYYAKLVENTGVTLYGGITSDLDGQDLTAQEEQLMNSGVSVNIYNSTVNTEQYYTRAYRLYKLGCEKLYIFNNWNATDIPDDLGNKNAVYRYNLFKYPCDCVTSGAKFGEKLGDVTEAIIAQAYANSDDTPEDGINAVPVAVKWAIGIAAAAICAAAAVLLVLRKKRNKRI</sequence>
<name>A0A645C8Z9_9ZZZZ</name>
<gene>
    <name evidence="2" type="ORF">SDC9_118552</name>
</gene>
<proteinExistence type="predicted"/>
<evidence type="ECO:0000256" key="1">
    <source>
        <dbReference type="SAM" id="Phobius"/>
    </source>
</evidence>
<accession>A0A645C8Z9</accession>
<protein>
    <submittedName>
        <fullName evidence="2">Uncharacterized protein</fullName>
    </submittedName>
</protein>
<reference evidence="2" key="1">
    <citation type="submission" date="2019-08" db="EMBL/GenBank/DDBJ databases">
        <authorList>
            <person name="Kucharzyk K."/>
            <person name="Murdoch R.W."/>
            <person name="Higgins S."/>
            <person name="Loffler F."/>
        </authorList>
    </citation>
    <scope>NUCLEOTIDE SEQUENCE</scope>
</reference>
<dbReference type="AlphaFoldDB" id="A0A645C8Z9"/>
<dbReference type="EMBL" id="VSSQ01024205">
    <property type="protein sequence ID" value="MPM71584.1"/>
    <property type="molecule type" value="Genomic_DNA"/>
</dbReference>
<organism evidence="2">
    <name type="scientific">bioreactor metagenome</name>
    <dbReference type="NCBI Taxonomy" id="1076179"/>
    <lineage>
        <taxon>unclassified sequences</taxon>
        <taxon>metagenomes</taxon>
        <taxon>ecological metagenomes</taxon>
    </lineage>
</organism>
<feature type="transmembrane region" description="Helical" evidence="1">
    <location>
        <begin position="263"/>
        <end position="282"/>
    </location>
</feature>